<dbReference type="Pfam" id="PF12874">
    <property type="entry name" value="zf-met"/>
    <property type="match status" value="1"/>
</dbReference>
<dbReference type="EMBL" id="SRPO01000113">
    <property type="protein sequence ID" value="KAG5940485.1"/>
    <property type="molecule type" value="Genomic_DNA"/>
</dbReference>
<keyword evidence="2" id="KW-0677">Repeat</keyword>
<evidence type="ECO:0000256" key="5">
    <source>
        <dbReference type="PROSITE-ProRule" id="PRU00042"/>
    </source>
</evidence>
<dbReference type="SUPFAM" id="SSF57667">
    <property type="entry name" value="beta-beta-alpha zinc fingers"/>
    <property type="match status" value="2"/>
</dbReference>
<dbReference type="AlphaFoldDB" id="A0A9P7ME29"/>
<evidence type="ECO:0000256" key="2">
    <source>
        <dbReference type="ARBA" id="ARBA00022737"/>
    </source>
</evidence>
<dbReference type="InterPro" id="IPR036236">
    <property type="entry name" value="Znf_C2H2_sf"/>
</dbReference>
<dbReference type="Proteomes" id="UP000706124">
    <property type="component" value="Unassembled WGS sequence"/>
</dbReference>
<keyword evidence="8" id="KW-1185">Reference proteome</keyword>
<name>A0A9P7ME29_9HYPO</name>
<dbReference type="PROSITE" id="PS00028">
    <property type="entry name" value="ZINC_FINGER_C2H2_1"/>
    <property type="match status" value="4"/>
</dbReference>
<evidence type="ECO:0000313" key="8">
    <source>
        <dbReference type="Proteomes" id="UP000706124"/>
    </source>
</evidence>
<evidence type="ECO:0000313" key="7">
    <source>
        <dbReference type="EMBL" id="KAG5940485.1"/>
    </source>
</evidence>
<dbReference type="PROSITE" id="PS50157">
    <property type="entry name" value="ZINC_FINGER_C2H2_2"/>
    <property type="match status" value="1"/>
</dbReference>
<evidence type="ECO:0000259" key="6">
    <source>
        <dbReference type="PROSITE" id="PS50157"/>
    </source>
</evidence>
<keyword evidence="3 5" id="KW-0863">Zinc-finger</keyword>
<dbReference type="PANTHER" id="PTHR24379:SF121">
    <property type="entry name" value="C2H2-TYPE DOMAIN-CONTAINING PROTEIN"/>
    <property type="match status" value="1"/>
</dbReference>
<dbReference type="GO" id="GO:0008270">
    <property type="term" value="F:zinc ion binding"/>
    <property type="evidence" value="ECO:0007669"/>
    <property type="project" value="UniProtKB-KW"/>
</dbReference>
<reference evidence="7 8" key="1">
    <citation type="journal article" date="2020" name="bioRxiv">
        <title>Whole genome comparisons of ergot fungi reveals the divergence and evolution of species within the genus Claviceps are the result of varying mechanisms driving genome evolution and host range expansion.</title>
        <authorList>
            <person name="Wyka S.A."/>
            <person name="Mondo S.J."/>
            <person name="Liu M."/>
            <person name="Dettman J."/>
            <person name="Nalam V."/>
            <person name="Broders K.D."/>
        </authorList>
    </citation>
    <scope>NUCLEOTIDE SEQUENCE [LARGE SCALE GENOMIC DNA]</scope>
    <source>
        <strain evidence="7 8">CCC 1485</strain>
    </source>
</reference>
<keyword evidence="4" id="KW-0862">Zinc</keyword>
<comment type="caution">
    <text evidence="7">The sequence shown here is derived from an EMBL/GenBank/DDBJ whole genome shotgun (WGS) entry which is preliminary data.</text>
</comment>
<evidence type="ECO:0000256" key="1">
    <source>
        <dbReference type="ARBA" id="ARBA00022723"/>
    </source>
</evidence>
<accession>A0A9P7ME29</accession>
<sequence>MYYECGICDRAFATSRARTQHANSTGHHPQYDCDYCDDEFYDSDEEADHKDSYGHWSPNIKCETCSLLFRSDAEANRHMQQHGHYKNYCKACDRHFRNENNLRQYGKKSKAAKLGGADDLGAAYQHLNSRVHRGQNMQCPFCKTAFTTASGVSHHLETGSCPRAPSLNRETLLRAIRERDPGGLITNKMIGWRDEQVGQYEATSRAWNGMFWECYLCHSEFSSKVGLNQHLNSPRHKDKVYKCPNKRGGCEKVFVSLAALFSHLESETCSFMRFEQVQQQATRILDSGRMISN</sequence>
<dbReference type="InterPro" id="IPR013087">
    <property type="entry name" value="Znf_C2H2_type"/>
</dbReference>
<feature type="domain" description="C2H2-type" evidence="6">
    <location>
        <begin position="3"/>
        <end position="32"/>
    </location>
</feature>
<proteinExistence type="predicted"/>
<evidence type="ECO:0000256" key="3">
    <source>
        <dbReference type="ARBA" id="ARBA00022771"/>
    </source>
</evidence>
<dbReference type="OrthoDB" id="6077919at2759"/>
<evidence type="ECO:0000256" key="4">
    <source>
        <dbReference type="ARBA" id="ARBA00022833"/>
    </source>
</evidence>
<organism evidence="7 8">
    <name type="scientific">Claviceps pazoutovae</name>
    <dbReference type="NCBI Taxonomy" id="1649127"/>
    <lineage>
        <taxon>Eukaryota</taxon>
        <taxon>Fungi</taxon>
        <taxon>Dikarya</taxon>
        <taxon>Ascomycota</taxon>
        <taxon>Pezizomycotina</taxon>
        <taxon>Sordariomycetes</taxon>
        <taxon>Hypocreomycetidae</taxon>
        <taxon>Hypocreales</taxon>
        <taxon>Clavicipitaceae</taxon>
        <taxon>Claviceps</taxon>
    </lineage>
</organism>
<dbReference type="PANTHER" id="PTHR24379">
    <property type="entry name" value="KRAB AND ZINC FINGER DOMAIN-CONTAINING"/>
    <property type="match status" value="1"/>
</dbReference>
<dbReference type="SMART" id="SM00355">
    <property type="entry name" value="ZnF_C2H2"/>
    <property type="match status" value="5"/>
</dbReference>
<gene>
    <name evidence="7" type="ORF">E4U60_000484</name>
</gene>
<dbReference type="Gene3D" id="3.30.160.60">
    <property type="entry name" value="Classic Zinc Finger"/>
    <property type="match status" value="3"/>
</dbReference>
<protein>
    <recommendedName>
        <fullName evidence="6">C2H2-type domain-containing protein</fullName>
    </recommendedName>
</protein>
<keyword evidence="1" id="KW-0479">Metal-binding</keyword>